<feature type="transmembrane region" description="Helical" evidence="1">
    <location>
        <begin position="112"/>
        <end position="133"/>
    </location>
</feature>
<name>A0A8H5CA02_9AGAR</name>
<accession>A0A8H5CA02</accession>
<gene>
    <name evidence="2" type="ORF">D9757_015309</name>
</gene>
<keyword evidence="1" id="KW-1133">Transmembrane helix</keyword>
<dbReference type="OrthoDB" id="2744793at2759"/>
<feature type="transmembrane region" description="Helical" evidence="1">
    <location>
        <begin position="145"/>
        <end position="162"/>
    </location>
</feature>
<evidence type="ECO:0000313" key="3">
    <source>
        <dbReference type="Proteomes" id="UP000518752"/>
    </source>
</evidence>
<proteinExistence type="predicted"/>
<reference evidence="2 3" key="1">
    <citation type="journal article" date="2020" name="ISME J.">
        <title>Uncovering the hidden diversity of litter-decomposition mechanisms in mushroom-forming fungi.</title>
        <authorList>
            <person name="Floudas D."/>
            <person name="Bentzer J."/>
            <person name="Ahren D."/>
            <person name="Johansson T."/>
            <person name="Persson P."/>
            <person name="Tunlid A."/>
        </authorList>
    </citation>
    <scope>NUCLEOTIDE SEQUENCE [LARGE SCALE GENOMIC DNA]</scope>
    <source>
        <strain evidence="2 3">CBS 406.79</strain>
    </source>
</reference>
<protein>
    <submittedName>
        <fullName evidence="2">Uncharacterized protein</fullName>
    </submittedName>
</protein>
<feature type="transmembrane region" description="Helical" evidence="1">
    <location>
        <begin position="227"/>
        <end position="251"/>
    </location>
</feature>
<dbReference type="EMBL" id="JAACJN010000622">
    <property type="protein sequence ID" value="KAF5337434.1"/>
    <property type="molecule type" value="Genomic_DNA"/>
</dbReference>
<sequence length="315" mass="34158">MSPEDQENIASFGATIYFNVMNVIVLGLGYGVLLPSTFIAGLSLGFKSGSFSRLILISSLAVIFICFTLQVFSVGMAVTLISVHLSLVQTLPGVQDGLAEQALKSNNKVIPIINMAIWLSLITVIMSDSIVVWRAQILFPGSKTVRYSLILLMSINIAINVTDCILDEIDLTRVLLGNKSILFDWLSGVFSIAVNIYATGLIAWKAWNHRRMLSVVALQKKNGVQKLLLLLIESGAAYGAIQLFILVLQLINTYTSVSYGVLQFMQVAESISTVAAGWYPIAVFILISLNSSPVVEINQTFASEGGQISEEGTSN</sequence>
<evidence type="ECO:0000256" key="1">
    <source>
        <dbReference type="SAM" id="Phobius"/>
    </source>
</evidence>
<keyword evidence="1" id="KW-0812">Transmembrane</keyword>
<feature type="transmembrane region" description="Helical" evidence="1">
    <location>
        <begin position="54"/>
        <end position="81"/>
    </location>
</feature>
<dbReference type="Proteomes" id="UP000518752">
    <property type="component" value="Unassembled WGS sequence"/>
</dbReference>
<organism evidence="2 3">
    <name type="scientific">Collybiopsis confluens</name>
    <dbReference type="NCBI Taxonomy" id="2823264"/>
    <lineage>
        <taxon>Eukaryota</taxon>
        <taxon>Fungi</taxon>
        <taxon>Dikarya</taxon>
        <taxon>Basidiomycota</taxon>
        <taxon>Agaricomycotina</taxon>
        <taxon>Agaricomycetes</taxon>
        <taxon>Agaricomycetidae</taxon>
        <taxon>Agaricales</taxon>
        <taxon>Marasmiineae</taxon>
        <taxon>Omphalotaceae</taxon>
        <taxon>Collybiopsis</taxon>
    </lineage>
</organism>
<evidence type="ECO:0000313" key="2">
    <source>
        <dbReference type="EMBL" id="KAF5337434.1"/>
    </source>
</evidence>
<feature type="transmembrane region" description="Helical" evidence="1">
    <location>
        <begin position="20"/>
        <end position="42"/>
    </location>
</feature>
<keyword evidence="3" id="KW-1185">Reference proteome</keyword>
<feature type="transmembrane region" description="Helical" evidence="1">
    <location>
        <begin position="271"/>
        <end position="289"/>
    </location>
</feature>
<comment type="caution">
    <text evidence="2">The sequence shown here is derived from an EMBL/GenBank/DDBJ whole genome shotgun (WGS) entry which is preliminary data.</text>
</comment>
<feature type="transmembrane region" description="Helical" evidence="1">
    <location>
        <begin position="182"/>
        <end position="207"/>
    </location>
</feature>
<keyword evidence="1" id="KW-0472">Membrane</keyword>
<dbReference type="AlphaFoldDB" id="A0A8H5CA02"/>